<evidence type="ECO:0000313" key="3">
    <source>
        <dbReference type="Proteomes" id="UP000198372"/>
    </source>
</evidence>
<evidence type="ECO:0000256" key="1">
    <source>
        <dbReference type="SAM" id="MobiDB-lite"/>
    </source>
</evidence>
<organism evidence="2 3">
    <name type="scientific">Microbotryum intermedium</name>
    <dbReference type="NCBI Taxonomy" id="269621"/>
    <lineage>
        <taxon>Eukaryota</taxon>
        <taxon>Fungi</taxon>
        <taxon>Dikarya</taxon>
        <taxon>Basidiomycota</taxon>
        <taxon>Pucciniomycotina</taxon>
        <taxon>Microbotryomycetes</taxon>
        <taxon>Microbotryales</taxon>
        <taxon>Microbotryaceae</taxon>
        <taxon>Microbotryum</taxon>
    </lineage>
</organism>
<reference evidence="3" key="1">
    <citation type="submission" date="2016-09" db="EMBL/GenBank/DDBJ databases">
        <authorList>
            <person name="Jeantristanb JTB J.-T."/>
            <person name="Ricardo R."/>
        </authorList>
    </citation>
    <scope>NUCLEOTIDE SEQUENCE [LARGE SCALE GENOMIC DNA]</scope>
</reference>
<dbReference type="InterPro" id="IPR011009">
    <property type="entry name" value="Kinase-like_dom_sf"/>
</dbReference>
<dbReference type="OrthoDB" id="2538954at2759"/>
<dbReference type="STRING" id="269621.A0A238FB43"/>
<accession>A0A238FB43</accession>
<feature type="compositionally biased region" description="Low complexity" evidence="1">
    <location>
        <begin position="435"/>
        <end position="445"/>
    </location>
</feature>
<sequence length="752" mass="81896">MRISTESMSVTFIQPRLPKLTKLLTTYLPYTRFDPPPPGDGPDHSTAPRCMADPGTAFECVARLGGLKWSDSSSPGNRVIASFLDLLQQHRSLFSLFNDQMAAIDLALLFHSGLGSATEDLLNHYDLIIEAAVTPTASGSTTATTATYSLQLASVPQGAYRTQGDALVRIKHGVGSASRVVSVIAIEYKRETVHHTLAKAPRTGAYSEIPVLDHPSPVALQDLEREESVGSDAVATKAIIQCVSNTCRFFLLISIPFFQIGELVQHSSSNAATASDPLPSTSAASTLTSRSTTAAPGPTEAIVLPAVRPRYSLVLQELTRWVEPHPATSDTPAEICGVDLPIRSLIVSFIALAFDSVKQVAGPEESTIKDMLDANPRFSNQFRPRPNSDSDQEDDSYAPAQKAKKTSANGTITRRSSKRVAGRQPQDRAKDSNGSTTPPTSQQSTYLLSSNPVTPVGRCFSSPPALAYLSPATSPPSDPCLELRPVTVTQDREFVIKASLSNRHWSTMSYTGTSRVELVEVDFDIVSSIPSERPLSSRVSSNRSSASEFIQSLHLSDAVLQWLAENPMDELRDARIPLRLPVRFEAAADLRLEKLVGTGSTAGGWLANVIRTHRPASLATCTFLVDGPVLNATYFLKLVTCQFVGSVVRETLFYQQVFPHLPGHLRSHLPRYHGTYRGSNGNGYAMVFENVGTYMNDEDFYVRSGGWAEIKDAFAKLGIIHNDVSRGNVLVRPNDGRFCFVDWGRSYLKLPV</sequence>
<dbReference type="AlphaFoldDB" id="A0A238FB43"/>
<keyword evidence="3" id="KW-1185">Reference proteome</keyword>
<dbReference type="EMBL" id="FMSP01000006">
    <property type="protein sequence ID" value="SCV71070.1"/>
    <property type="molecule type" value="Genomic_DNA"/>
</dbReference>
<protein>
    <submittedName>
        <fullName evidence="2">BQ2448_3832 protein</fullName>
    </submittedName>
</protein>
<dbReference type="SUPFAM" id="SSF56112">
    <property type="entry name" value="Protein kinase-like (PK-like)"/>
    <property type="match status" value="1"/>
</dbReference>
<feature type="region of interest" description="Disordered" evidence="1">
    <location>
        <begin position="368"/>
        <end position="449"/>
    </location>
</feature>
<feature type="compositionally biased region" description="Low complexity" evidence="1">
    <location>
        <begin position="280"/>
        <end position="295"/>
    </location>
</feature>
<dbReference type="Proteomes" id="UP000198372">
    <property type="component" value="Unassembled WGS sequence"/>
</dbReference>
<proteinExistence type="predicted"/>
<name>A0A238FB43_9BASI</name>
<evidence type="ECO:0000313" key="2">
    <source>
        <dbReference type="EMBL" id="SCV71070.1"/>
    </source>
</evidence>
<feature type="region of interest" description="Disordered" evidence="1">
    <location>
        <begin position="271"/>
        <end position="296"/>
    </location>
</feature>
<gene>
    <name evidence="2" type="ORF">BQ2448_3832</name>
</gene>